<evidence type="ECO:0000256" key="3">
    <source>
        <dbReference type="ARBA" id="ARBA00022842"/>
    </source>
</evidence>
<organism evidence="8 9">
    <name type="scientific">Hydrogenophaga defluvii</name>
    <dbReference type="NCBI Taxonomy" id="249410"/>
    <lineage>
        <taxon>Bacteria</taxon>
        <taxon>Pseudomonadati</taxon>
        <taxon>Pseudomonadota</taxon>
        <taxon>Betaproteobacteria</taxon>
        <taxon>Burkholderiales</taxon>
        <taxon>Comamonadaceae</taxon>
        <taxon>Hydrogenophaga</taxon>
    </lineage>
</organism>
<dbReference type="InterPro" id="IPR030394">
    <property type="entry name" value="G_HFLX_dom"/>
</dbReference>
<accession>A0ABW2SB30</accession>
<keyword evidence="4 5" id="KW-0342">GTP-binding</keyword>
<evidence type="ECO:0000313" key="9">
    <source>
        <dbReference type="Proteomes" id="UP001596457"/>
    </source>
</evidence>
<dbReference type="PANTHER" id="PTHR10229">
    <property type="entry name" value="GTP-BINDING PROTEIN HFLX"/>
    <property type="match status" value="1"/>
</dbReference>
<dbReference type="PRINTS" id="PR00326">
    <property type="entry name" value="GTP1OBG"/>
</dbReference>
<dbReference type="CDD" id="cd01878">
    <property type="entry name" value="HflX"/>
    <property type="match status" value="1"/>
</dbReference>
<evidence type="ECO:0000256" key="5">
    <source>
        <dbReference type="HAMAP-Rule" id="MF_00900"/>
    </source>
</evidence>
<dbReference type="RefSeq" id="WP_382200436.1">
    <property type="nucleotide sequence ID" value="NZ_JBHTBZ010000020.1"/>
</dbReference>
<dbReference type="PIRSF" id="PIRSF006809">
    <property type="entry name" value="GTP-binding_hflX_prd"/>
    <property type="match status" value="1"/>
</dbReference>
<dbReference type="SUPFAM" id="SSF52540">
    <property type="entry name" value="P-loop containing nucleoside triphosphate hydrolases"/>
    <property type="match status" value="1"/>
</dbReference>
<keyword evidence="9" id="KW-1185">Reference proteome</keyword>
<keyword evidence="2 5" id="KW-0547">Nucleotide-binding</keyword>
<evidence type="ECO:0000256" key="6">
    <source>
        <dbReference type="SAM" id="MobiDB-lite"/>
    </source>
</evidence>
<dbReference type="Pfam" id="PF16360">
    <property type="entry name" value="GTP-bdg_M"/>
    <property type="match status" value="1"/>
</dbReference>
<protein>
    <recommendedName>
        <fullName evidence="5">GTPase HflX</fullName>
    </recommendedName>
    <alternativeName>
        <fullName evidence="5">GTP-binding protein HflX</fullName>
    </alternativeName>
</protein>
<dbReference type="Proteomes" id="UP001596457">
    <property type="component" value="Unassembled WGS sequence"/>
</dbReference>
<proteinExistence type="inferred from homology"/>
<dbReference type="NCBIfam" id="TIGR03156">
    <property type="entry name" value="GTP_HflX"/>
    <property type="match status" value="1"/>
</dbReference>
<comment type="subcellular location">
    <subcellularLocation>
        <location evidence="5">Cytoplasm</location>
    </subcellularLocation>
    <text evidence="5">May associate with membranes.</text>
</comment>
<evidence type="ECO:0000259" key="7">
    <source>
        <dbReference type="PROSITE" id="PS51705"/>
    </source>
</evidence>
<dbReference type="PROSITE" id="PS51705">
    <property type="entry name" value="G_HFLX"/>
    <property type="match status" value="1"/>
</dbReference>
<keyword evidence="1" id="KW-0479">Metal-binding</keyword>
<dbReference type="Gene3D" id="3.40.50.300">
    <property type="entry name" value="P-loop containing nucleotide triphosphate hydrolases"/>
    <property type="match status" value="1"/>
</dbReference>
<dbReference type="InterPro" id="IPR006073">
    <property type="entry name" value="GTP-bd"/>
</dbReference>
<comment type="subunit">
    <text evidence="5">Monomer. Associates with the 50S ribosomal subunit.</text>
</comment>
<dbReference type="Pfam" id="PF01926">
    <property type="entry name" value="MMR_HSR1"/>
    <property type="match status" value="1"/>
</dbReference>
<dbReference type="PANTHER" id="PTHR10229:SF0">
    <property type="entry name" value="GTP-BINDING PROTEIN 6-RELATED"/>
    <property type="match status" value="1"/>
</dbReference>
<feature type="domain" description="Hflx-type G" evidence="7">
    <location>
        <begin position="189"/>
        <end position="362"/>
    </location>
</feature>
<dbReference type="InterPro" id="IPR016496">
    <property type="entry name" value="GTPase_HflX"/>
</dbReference>
<dbReference type="InterPro" id="IPR027417">
    <property type="entry name" value="P-loop_NTPase"/>
</dbReference>
<evidence type="ECO:0000256" key="4">
    <source>
        <dbReference type="ARBA" id="ARBA00023134"/>
    </source>
</evidence>
<dbReference type="Gene3D" id="3.40.50.11060">
    <property type="entry name" value="GTPase HflX, N-terminal domain"/>
    <property type="match status" value="1"/>
</dbReference>
<dbReference type="EMBL" id="JBHTBZ010000020">
    <property type="protein sequence ID" value="MFC7460675.1"/>
    <property type="molecule type" value="Genomic_DNA"/>
</dbReference>
<sequence>MVLVGVDFGHPHFDHGLEELGLLAETAGFRVTERVTCKRRAPDPALFVGSGKADEIKALALGTGATEVLFDQALSPAQQRNLERHLGLAVNDRTLLILQIFAQRARSHEGKLQVELARLQYLSTRLVRRWSHLERQSGGIGMRGGPGETQIELDRRMIGDAIKRTKERLEKVKKQRATQRRQRERRDAFNISLVGYTNAGKSSLFNALVKARAYAADQLFATLDTTTRQLYLGEAGRSVSLSDTVGFIRDLPHGLVDAFAATLQEAADADLLLHVVDASNPGHPEQIAEVMRVLHDIGAAQVPQLLVFNKLDAIDPERQPQRLRDHMDVEGLSVTRVFVSALTGQGLPELRQALADVVAQDRPAETFSDAGDPSQEPPLGEFN</sequence>
<dbReference type="InterPro" id="IPR042108">
    <property type="entry name" value="GTPase_HflX_N_sf"/>
</dbReference>
<evidence type="ECO:0000256" key="2">
    <source>
        <dbReference type="ARBA" id="ARBA00022741"/>
    </source>
</evidence>
<comment type="similarity">
    <text evidence="5">Belongs to the TRAFAC class OBG-HflX-like GTPase superfamily. HflX GTPase family.</text>
</comment>
<comment type="function">
    <text evidence="5">GTPase that associates with the 50S ribosomal subunit and may have a role during protein synthesis or ribosome biogenesis.</text>
</comment>
<name>A0ABW2SB30_9BURK</name>
<dbReference type="InterPro" id="IPR025121">
    <property type="entry name" value="GTPase_HflX_N"/>
</dbReference>
<keyword evidence="3" id="KW-0460">Magnesium</keyword>
<dbReference type="Gene3D" id="6.10.250.2860">
    <property type="match status" value="1"/>
</dbReference>
<comment type="caution">
    <text evidence="8">The sequence shown here is derived from an EMBL/GenBank/DDBJ whole genome shotgun (WGS) entry which is preliminary data.</text>
</comment>
<evidence type="ECO:0000256" key="1">
    <source>
        <dbReference type="ARBA" id="ARBA00022723"/>
    </source>
</evidence>
<gene>
    <name evidence="5 8" type="primary">hflX</name>
    <name evidence="8" type="ORF">ACFQU0_09565</name>
</gene>
<evidence type="ECO:0000313" key="8">
    <source>
        <dbReference type="EMBL" id="MFC7460675.1"/>
    </source>
</evidence>
<keyword evidence="5" id="KW-0963">Cytoplasm</keyword>
<dbReference type="InterPro" id="IPR032305">
    <property type="entry name" value="GTP-bd_M"/>
</dbReference>
<reference evidence="9" key="1">
    <citation type="journal article" date="2019" name="Int. J. Syst. Evol. Microbiol.">
        <title>The Global Catalogue of Microorganisms (GCM) 10K type strain sequencing project: providing services to taxonomists for standard genome sequencing and annotation.</title>
        <authorList>
            <consortium name="The Broad Institute Genomics Platform"/>
            <consortium name="The Broad Institute Genome Sequencing Center for Infectious Disease"/>
            <person name="Wu L."/>
            <person name="Ma J."/>
        </authorList>
    </citation>
    <scope>NUCLEOTIDE SEQUENCE [LARGE SCALE GENOMIC DNA]</scope>
    <source>
        <strain evidence="9">CCUG 53903</strain>
    </source>
</reference>
<dbReference type="HAMAP" id="MF_00900">
    <property type="entry name" value="GTPase_HflX"/>
    <property type="match status" value="1"/>
</dbReference>
<dbReference type="Pfam" id="PF13167">
    <property type="entry name" value="GTP-bdg_N"/>
    <property type="match status" value="1"/>
</dbReference>
<feature type="region of interest" description="Disordered" evidence="6">
    <location>
        <begin position="361"/>
        <end position="383"/>
    </location>
</feature>